<dbReference type="RefSeq" id="WP_124026007.1">
    <property type="nucleotide sequence ID" value="NZ_JBHRSN010000005.1"/>
</dbReference>
<feature type="domain" description="CP-type G" evidence="12">
    <location>
        <begin position="92"/>
        <end position="250"/>
    </location>
</feature>
<dbReference type="EMBL" id="RPOK01000001">
    <property type="protein sequence ID" value="RPJ68005.1"/>
    <property type="molecule type" value="Genomic_DNA"/>
</dbReference>
<dbReference type="GO" id="GO:0003924">
    <property type="term" value="F:GTPase activity"/>
    <property type="evidence" value="ECO:0007669"/>
    <property type="project" value="UniProtKB-UniRule"/>
</dbReference>
<keyword evidence="7 10" id="KW-0862">Zinc</keyword>
<evidence type="ECO:0000256" key="8">
    <source>
        <dbReference type="ARBA" id="ARBA00022884"/>
    </source>
</evidence>
<dbReference type="CDD" id="cd01854">
    <property type="entry name" value="YjeQ_EngC"/>
    <property type="match status" value="1"/>
</dbReference>
<dbReference type="InterPro" id="IPR004881">
    <property type="entry name" value="Ribosome_biogen_GTPase_RsgA"/>
</dbReference>
<dbReference type="Gene3D" id="3.40.50.300">
    <property type="entry name" value="P-loop containing nucleotide triphosphate hydrolases"/>
    <property type="match status" value="1"/>
</dbReference>
<keyword evidence="6 10" id="KW-0378">Hydrolase</keyword>
<feature type="binding site" evidence="10">
    <location>
        <position position="286"/>
    </location>
    <ligand>
        <name>Zn(2+)</name>
        <dbReference type="ChEBI" id="CHEBI:29105"/>
    </ligand>
</feature>
<dbReference type="InterPro" id="IPR010914">
    <property type="entry name" value="RsgA_GTPase_dom"/>
</dbReference>
<dbReference type="PROSITE" id="PS51721">
    <property type="entry name" value="G_CP"/>
    <property type="match status" value="1"/>
</dbReference>
<comment type="subcellular location">
    <subcellularLocation>
        <location evidence="10">Cytoplasm</location>
    </subcellularLocation>
</comment>
<dbReference type="InterPro" id="IPR027417">
    <property type="entry name" value="P-loop_NTPase"/>
</dbReference>
<evidence type="ECO:0000256" key="7">
    <source>
        <dbReference type="ARBA" id="ARBA00022833"/>
    </source>
</evidence>
<gene>
    <name evidence="10 13" type="primary">rsgA</name>
    <name evidence="13" type="ORF">DRW07_00910</name>
</gene>
<dbReference type="NCBIfam" id="TIGR00157">
    <property type="entry name" value="ribosome small subunit-dependent GTPase A"/>
    <property type="match status" value="1"/>
</dbReference>
<evidence type="ECO:0000259" key="11">
    <source>
        <dbReference type="PROSITE" id="PS50936"/>
    </source>
</evidence>
<dbReference type="GO" id="GO:0042274">
    <property type="term" value="P:ribosomal small subunit biogenesis"/>
    <property type="evidence" value="ECO:0007669"/>
    <property type="project" value="UniProtKB-UniRule"/>
</dbReference>
<dbReference type="PANTHER" id="PTHR32120">
    <property type="entry name" value="SMALL RIBOSOMAL SUBUNIT BIOGENESIS GTPASE RSGA"/>
    <property type="match status" value="1"/>
</dbReference>
<evidence type="ECO:0000256" key="5">
    <source>
        <dbReference type="ARBA" id="ARBA00022741"/>
    </source>
</evidence>
<keyword evidence="4 10" id="KW-0699">rRNA-binding</keyword>
<keyword evidence="9 10" id="KW-0342">GTP-binding</keyword>
<keyword evidence="2 10" id="KW-0690">Ribosome biogenesis</keyword>
<dbReference type="Pfam" id="PF03193">
    <property type="entry name" value="RsgA_GTPase"/>
    <property type="match status" value="1"/>
</dbReference>
<feature type="binding site" evidence="10">
    <location>
        <begin position="140"/>
        <end position="143"/>
    </location>
    <ligand>
        <name>GTP</name>
        <dbReference type="ChEBI" id="CHEBI:37565"/>
    </ligand>
</feature>
<evidence type="ECO:0000256" key="4">
    <source>
        <dbReference type="ARBA" id="ARBA00022730"/>
    </source>
</evidence>
<accession>A0A3N5YEA4</accession>
<dbReference type="PROSITE" id="PS50936">
    <property type="entry name" value="ENGC_GTPASE"/>
    <property type="match status" value="1"/>
</dbReference>
<sequence>MTNFSILATFGWRPFFQQQLSLDEWETAQPVRVTAQHKSRLVVTSDQGTQTLPITPAMPAITVGDWLLLDDLGTFVRILARQTCFKRKSPGSKVESQLIAANVDVALIVCSLNDDFSLNRIERYLALVHESGAEPVVVLSKADLSDDTVHAIEQVQALSPLLSVISLDCRSSQAREALQDWLIEGKTLAVLGSSGVGKSTLINTLAGDCLQATGSIREDDDKGRHTTTHRALLTMPSGALLLDTPGMRELQLADCDAGLETTFADITALAEHCKFSDCQHQGEPNCAVQAAITSGDIDQRRLDNYLKLRKEEKFNTASLSQRRAADKALGKYYKRTLNAAHTLKGR</sequence>
<dbReference type="SUPFAM" id="SSF52540">
    <property type="entry name" value="P-loop containing nucleoside triphosphate hydrolases"/>
    <property type="match status" value="1"/>
</dbReference>
<evidence type="ECO:0000256" key="10">
    <source>
        <dbReference type="HAMAP-Rule" id="MF_01820"/>
    </source>
</evidence>
<keyword evidence="5 10" id="KW-0547">Nucleotide-binding</keyword>
<dbReference type="Proteomes" id="UP000275281">
    <property type="component" value="Unassembled WGS sequence"/>
</dbReference>
<proteinExistence type="inferred from homology"/>
<evidence type="ECO:0000256" key="9">
    <source>
        <dbReference type="ARBA" id="ARBA00023134"/>
    </source>
</evidence>
<dbReference type="GO" id="GO:0019843">
    <property type="term" value="F:rRNA binding"/>
    <property type="evidence" value="ECO:0007669"/>
    <property type="project" value="UniProtKB-KW"/>
</dbReference>
<evidence type="ECO:0000256" key="1">
    <source>
        <dbReference type="ARBA" id="ARBA00022490"/>
    </source>
</evidence>
<reference evidence="13 14" key="1">
    <citation type="submission" date="2018-11" db="EMBL/GenBank/DDBJ databases">
        <authorList>
            <person name="Ye M.-Q."/>
            <person name="Du Z.-J."/>
        </authorList>
    </citation>
    <scope>NUCLEOTIDE SEQUENCE [LARGE SCALE GENOMIC DNA]</scope>
    <source>
        <strain evidence="13 14">U0105</strain>
    </source>
</reference>
<name>A0A3N5YEA4_9ALTE</name>
<keyword evidence="1 10" id="KW-0963">Cytoplasm</keyword>
<protein>
    <recommendedName>
        <fullName evidence="10">Small ribosomal subunit biogenesis GTPase RsgA</fullName>
        <ecNumber evidence="10">3.6.1.-</ecNumber>
    </recommendedName>
</protein>
<evidence type="ECO:0000313" key="14">
    <source>
        <dbReference type="Proteomes" id="UP000275281"/>
    </source>
</evidence>
<dbReference type="InterPro" id="IPR030378">
    <property type="entry name" value="G_CP_dom"/>
</dbReference>
<dbReference type="GO" id="GO:0046872">
    <property type="term" value="F:metal ion binding"/>
    <property type="evidence" value="ECO:0007669"/>
    <property type="project" value="UniProtKB-KW"/>
</dbReference>
<dbReference type="HAMAP" id="MF_01820">
    <property type="entry name" value="GTPase_RsgA"/>
    <property type="match status" value="1"/>
</dbReference>
<dbReference type="GO" id="GO:0005525">
    <property type="term" value="F:GTP binding"/>
    <property type="evidence" value="ECO:0007669"/>
    <property type="project" value="UniProtKB-UniRule"/>
</dbReference>
<dbReference type="Gene3D" id="1.10.40.50">
    <property type="entry name" value="Probable gtpase engc, domain 3"/>
    <property type="match status" value="1"/>
</dbReference>
<feature type="binding site" evidence="10">
    <location>
        <position position="280"/>
    </location>
    <ligand>
        <name>Zn(2+)</name>
        <dbReference type="ChEBI" id="CHEBI:29105"/>
    </ligand>
</feature>
<dbReference type="PANTHER" id="PTHR32120:SF10">
    <property type="entry name" value="SMALL RIBOSOMAL SUBUNIT BIOGENESIS GTPASE RSGA"/>
    <property type="match status" value="1"/>
</dbReference>
<dbReference type="AlphaFoldDB" id="A0A3N5YEA4"/>
<dbReference type="OrthoDB" id="9809485at2"/>
<comment type="similarity">
    <text evidence="10">Belongs to the TRAFAC class YlqF/YawG GTPase family. RsgA subfamily.</text>
</comment>
<dbReference type="EC" id="3.6.1.-" evidence="10"/>
<comment type="subunit">
    <text evidence="10">Monomer. Associates with 30S ribosomal subunit, binds 16S rRNA.</text>
</comment>
<feature type="binding site" evidence="10">
    <location>
        <position position="273"/>
    </location>
    <ligand>
        <name>Zn(2+)</name>
        <dbReference type="ChEBI" id="CHEBI:29105"/>
    </ligand>
</feature>
<comment type="function">
    <text evidence="10">One of several proteins that assist in the late maturation steps of the functional core of the 30S ribosomal subunit. Helps release RbfA from mature subunits. May play a role in the assembly of ribosomal proteins into the subunit. Circularly permuted GTPase that catalyzes slow GTP hydrolysis, GTPase activity is stimulated by the 30S ribosomal subunit.</text>
</comment>
<evidence type="ECO:0000313" key="13">
    <source>
        <dbReference type="EMBL" id="RPJ68005.1"/>
    </source>
</evidence>
<evidence type="ECO:0000259" key="12">
    <source>
        <dbReference type="PROSITE" id="PS51721"/>
    </source>
</evidence>
<evidence type="ECO:0000256" key="2">
    <source>
        <dbReference type="ARBA" id="ARBA00022517"/>
    </source>
</evidence>
<feature type="domain" description="EngC GTPase" evidence="11">
    <location>
        <begin position="101"/>
        <end position="248"/>
    </location>
</feature>
<keyword evidence="3 10" id="KW-0479">Metal-binding</keyword>
<feature type="binding site" evidence="10">
    <location>
        <begin position="192"/>
        <end position="200"/>
    </location>
    <ligand>
        <name>GTP</name>
        <dbReference type="ChEBI" id="CHEBI:37565"/>
    </ligand>
</feature>
<comment type="caution">
    <text evidence="13">The sequence shown here is derived from an EMBL/GenBank/DDBJ whole genome shotgun (WGS) entry which is preliminary data.</text>
</comment>
<evidence type="ECO:0000256" key="6">
    <source>
        <dbReference type="ARBA" id="ARBA00022801"/>
    </source>
</evidence>
<feature type="binding site" evidence="10">
    <location>
        <position position="278"/>
    </location>
    <ligand>
        <name>Zn(2+)</name>
        <dbReference type="ChEBI" id="CHEBI:29105"/>
    </ligand>
</feature>
<keyword evidence="14" id="KW-1185">Reference proteome</keyword>
<comment type="cofactor">
    <cofactor evidence="10">
        <name>Zn(2+)</name>
        <dbReference type="ChEBI" id="CHEBI:29105"/>
    </cofactor>
    <text evidence="10">Binds 1 zinc ion per subunit.</text>
</comment>
<organism evidence="13 14">
    <name type="scientific">Alteromonas sediminis</name>
    <dbReference type="NCBI Taxonomy" id="2259342"/>
    <lineage>
        <taxon>Bacteria</taxon>
        <taxon>Pseudomonadati</taxon>
        <taxon>Pseudomonadota</taxon>
        <taxon>Gammaproteobacteria</taxon>
        <taxon>Alteromonadales</taxon>
        <taxon>Alteromonadaceae</taxon>
        <taxon>Alteromonas/Salinimonas group</taxon>
        <taxon>Alteromonas</taxon>
    </lineage>
</organism>
<dbReference type="GO" id="GO:0005737">
    <property type="term" value="C:cytoplasm"/>
    <property type="evidence" value="ECO:0007669"/>
    <property type="project" value="UniProtKB-SubCell"/>
</dbReference>
<keyword evidence="8 10" id="KW-0694">RNA-binding</keyword>
<evidence type="ECO:0000256" key="3">
    <source>
        <dbReference type="ARBA" id="ARBA00022723"/>
    </source>
</evidence>